<reference evidence="2" key="1">
    <citation type="submission" date="2021-01" db="EMBL/GenBank/DDBJ databases">
        <authorList>
            <person name="Bezrukov I."/>
        </authorList>
    </citation>
    <scope>NUCLEOTIDE SEQUENCE</scope>
</reference>
<dbReference type="AlphaFoldDB" id="A0A8S1ZID4"/>
<dbReference type="EMBL" id="LR999451">
    <property type="protein sequence ID" value="CAE5958450.1"/>
    <property type="molecule type" value="Genomic_DNA"/>
</dbReference>
<keyword evidence="3" id="KW-1185">Reference proteome</keyword>
<proteinExistence type="predicted"/>
<feature type="compositionally biased region" description="Basic and acidic residues" evidence="1">
    <location>
        <begin position="20"/>
        <end position="34"/>
    </location>
</feature>
<organism evidence="2 3">
    <name type="scientific">Arabidopsis arenosa</name>
    <name type="common">Sand rock-cress</name>
    <name type="synonym">Cardaminopsis arenosa</name>
    <dbReference type="NCBI Taxonomy" id="38785"/>
    <lineage>
        <taxon>Eukaryota</taxon>
        <taxon>Viridiplantae</taxon>
        <taxon>Streptophyta</taxon>
        <taxon>Embryophyta</taxon>
        <taxon>Tracheophyta</taxon>
        <taxon>Spermatophyta</taxon>
        <taxon>Magnoliopsida</taxon>
        <taxon>eudicotyledons</taxon>
        <taxon>Gunneridae</taxon>
        <taxon>Pentapetalae</taxon>
        <taxon>rosids</taxon>
        <taxon>malvids</taxon>
        <taxon>Brassicales</taxon>
        <taxon>Brassicaceae</taxon>
        <taxon>Camelineae</taxon>
        <taxon>Arabidopsis</taxon>
    </lineage>
</organism>
<protein>
    <submittedName>
        <fullName evidence="2">Uncharacterized protein</fullName>
    </submittedName>
</protein>
<evidence type="ECO:0000313" key="2">
    <source>
        <dbReference type="EMBL" id="CAE5958450.1"/>
    </source>
</evidence>
<dbReference type="Proteomes" id="UP000682877">
    <property type="component" value="Chromosome 1"/>
</dbReference>
<feature type="compositionally biased region" description="Low complexity" evidence="1">
    <location>
        <begin position="35"/>
        <end position="60"/>
    </location>
</feature>
<name>A0A8S1ZID4_ARAAE</name>
<feature type="region of interest" description="Disordered" evidence="1">
    <location>
        <begin position="18"/>
        <end position="60"/>
    </location>
</feature>
<sequence length="60" mass="6709">MKRRLKGMEEEATTLRKMQAKVEKERGAIQDRSAELSSNVENGSSNSNEGTNPENQQSLD</sequence>
<evidence type="ECO:0000313" key="3">
    <source>
        <dbReference type="Proteomes" id="UP000682877"/>
    </source>
</evidence>
<accession>A0A8S1ZID4</accession>
<evidence type="ECO:0000256" key="1">
    <source>
        <dbReference type="SAM" id="MobiDB-lite"/>
    </source>
</evidence>
<gene>
    <name evidence="2" type="ORF">AARE701A_LOCUS2047</name>
</gene>